<dbReference type="EMBL" id="CP054142">
    <property type="protein sequence ID" value="QTQ14643.1"/>
    <property type="molecule type" value="Genomic_DNA"/>
</dbReference>
<keyword evidence="2" id="KW-1133">Transmembrane helix</keyword>
<feature type="transmembrane region" description="Helical" evidence="2">
    <location>
        <begin position="464"/>
        <end position="484"/>
    </location>
</feature>
<sequence>MSKICYNIISLFSTSFELISEKEDCDEVVAVYEVKDFVKILSQQNICEFLNARDQIAIYVSENEETISYLSKLKNSWNDFIDEFRLKNIQHARIKIHIAKYIKENYLSIYDINNFTKYINELSLSQFLEVINNRLNGFLIFEIQDENYSQWSTTTISFIPKNATGNISGIESIIKRNRINDARKLCYSEMKKYNLIPEDLYCSEIDVTNSLQKTFLKACIIYMCNFIFDYSIFKNDVYEYKINGFKTLSEQIDIKTISNIKVDINSCRAIYDIYRWIYLGGNSTDKINIARNIISLNISCMTLQLNPLAFESILSNYKIYEKQNVTQYLEMRNQLSELLINLQEKIMNIMDTFIGDFKKNILTLVSFFISVIVIEVVSNGDFTHGFTNEIIGLSSLFLLISFGLLIYSRWELTQKLNLYNKHYNQIKERYKDVLSDIELENIFEECDPQKNDTNAHFVKKQKKYYSILWFLSIIGLGVFLYIIYLDNNSNSNNVSNPDIGGALICCIRNIFQ</sequence>
<keyword evidence="2" id="KW-0472">Membrane</keyword>
<dbReference type="Proteomes" id="UP000671908">
    <property type="component" value="Chromosome"/>
</dbReference>
<evidence type="ECO:0000313" key="3">
    <source>
        <dbReference type="EMBL" id="QTQ14643.1"/>
    </source>
</evidence>
<accession>A0A975F5F7</accession>
<organism evidence="3 4">
    <name type="scientific">Treponema parvum</name>
    <dbReference type="NCBI Taxonomy" id="138851"/>
    <lineage>
        <taxon>Bacteria</taxon>
        <taxon>Pseudomonadati</taxon>
        <taxon>Spirochaetota</taxon>
        <taxon>Spirochaetia</taxon>
        <taxon>Spirochaetales</taxon>
        <taxon>Treponemataceae</taxon>
        <taxon>Treponema</taxon>
    </lineage>
</organism>
<proteinExistence type="predicted"/>
<keyword evidence="4" id="KW-1185">Reference proteome</keyword>
<protein>
    <submittedName>
        <fullName evidence="3">Uncharacterized protein</fullName>
    </submittedName>
</protein>
<name>A0A975F5F7_9SPIR</name>
<dbReference type="RefSeq" id="WP_210119290.1">
    <property type="nucleotide sequence ID" value="NZ_CP054142.1"/>
</dbReference>
<feature type="transmembrane region" description="Helical" evidence="2">
    <location>
        <begin position="360"/>
        <end position="378"/>
    </location>
</feature>
<evidence type="ECO:0000313" key="4">
    <source>
        <dbReference type="Proteomes" id="UP000671908"/>
    </source>
</evidence>
<feature type="coiled-coil region" evidence="1">
    <location>
        <begin position="325"/>
        <end position="352"/>
    </location>
</feature>
<keyword evidence="1" id="KW-0175">Coiled coil</keyword>
<keyword evidence="2" id="KW-0812">Transmembrane</keyword>
<reference evidence="3 4" key="1">
    <citation type="journal article" date="2021" name="Microbiol. Resour. Announc.">
        <title>Complete Genome Sequences of Three Human Oral Treponema parvum Isolates.</title>
        <authorList>
            <person name="Zeng H."/>
            <person name="Watt R.M."/>
        </authorList>
    </citation>
    <scope>NUCLEOTIDE SEQUENCE [LARGE SCALE GENOMIC DNA]</scope>
    <source>
        <strain evidence="3 4">ATCC 700770</strain>
    </source>
</reference>
<feature type="transmembrane region" description="Helical" evidence="2">
    <location>
        <begin position="390"/>
        <end position="407"/>
    </location>
</feature>
<evidence type="ECO:0000256" key="1">
    <source>
        <dbReference type="SAM" id="Coils"/>
    </source>
</evidence>
<dbReference type="KEGG" id="tpav:HRQ91_09320"/>
<evidence type="ECO:0000256" key="2">
    <source>
        <dbReference type="SAM" id="Phobius"/>
    </source>
</evidence>
<dbReference type="AlphaFoldDB" id="A0A975F5F7"/>
<gene>
    <name evidence="3" type="ORF">HRQ91_09320</name>
</gene>